<reference evidence="1 2" key="1">
    <citation type="journal article" date="2015" name="Genome Announc.">
        <title>Expanding the biotechnology potential of lactobacilli through comparative genomics of 213 strains and associated genera.</title>
        <authorList>
            <person name="Sun Z."/>
            <person name="Harris H.M."/>
            <person name="McCann A."/>
            <person name="Guo C."/>
            <person name="Argimon S."/>
            <person name="Zhang W."/>
            <person name="Yang X."/>
            <person name="Jeffery I.B."/>
            <person name="Cooney J.C."/>
            <person name="Kagawa T.F."/>
            <person name="Liu W."/>
            <person name="Song Y."/>
            <person name="Salvetti E."/>
            <person name="Wrobel A."/>
            <person name="Rasinkangas P."/>
            <person name="Parkhill J."/>
            <person name="Rea M.C."/>
            <person name="O'Sullivan O."/>
            <person name="Ritari J."/>
            <person name="Douillard F.P."/>
            <person name="Paul Ross R."/>
            <person name="Yang R."/>
            <person name="Briner A.E."/>
            <person name="Felis G.E."/>
            <person name="de Vos W.M."/>
            <person name="Barrangou R."/>
            <person name="Klaenhammer T.R."/>
            <person name="Caufield P.W."/>
            <person name="Cui Y."/>
            <person name="Zhang H."/>
            <person name="O'Toole P.W."/>
        </authorList>
    </citation>
    <scope>NUCLEOTIDE SEQUENCE [LARGE SCALE GENOMIC DNA]</scope>
    <source>
        <strain evidence="1 2">DSM 20019</strain>
    </source>
</reference>
<protein>
    <recommendedName>
        <fullName evidence="3">PBP domain-containing protein</fullName>
    </recommendedName>
</protein>
<organism evidence="1 2">
    <name type="scientific">Latilactobacillus curvatus JCM 1096 = DSM 20019</name>
    <dbReference type="NCBI Taxonomy" id="1293592"/>
    <lineage>
        <taxon>Bacteria</taxon>
        <taxon>Bacillati</taxon>
        <taxon>Bacillota</taxon>
        <taxon>Bacilli</taxon>
        <taxon>Lactobacillales</taxon>
        <taxon>Lactobacillaceae</taxon>
        <taxon>Latilactobacillus</taxon>
    </lineage>
</organism>
<dbReference type="AlphaFoldDB" id="A0AAJ0LD09"/>
<name>A0AAJ0LD09_LATCU</name>
<proteinExistence type="predicted"/>
<evidence type="ECO:0000313" key="2">
    <source>
        <dbReference type="Proteomes" id="UP000050828"/>
    </source>
</evidence>
<dbReference type="Proteomes" id="UP000050828">
    <property type="component" value="Unassembled WGS sequence"/>
</dbReference>
<evidence type="ECO:0000313" key="1">
    <source>
        <dbReference type="EMBL" id="KRK85611.1"/>
    </source>
</evidence>
<sequence>MYTKGAPNYQTARFIHFIQSKDIQKTIVPKLGYIPMTQMKVERHVDGTIQDQ</sequence>
<dbReference type="SUPFAM" id="SSF53850">
    <property type="entry name" value="Periplasmic binding protein-like II"/>
    <property type="match status" value="1"/>
</dbReference>
<dbReference type="EMBL" id="AZDL01000151">
    <property type="protein sequence ID" value="KRK85611.1"/>
    <property type="molecule type" value="Genomic_DNA"/>
</dbReference>
<accession>A0AAJ0LD09</accession>
<comment type="caution">
    <text evidence="1">The sequence shown here is derived from an EMBL/GenBank/DDBJ whole genome shotgun (WGS) entry which is preliminary data.</text>
</comment>
<gene>
    <name evidence="1" type="ORF">FC08_GL000404</name>
</gene>
<evidence type="ECO:0008006" key="3">
    <source>
        <dbReference type="Google" id="ProtNLM"/>
    </source>
</evidence>
<dbReference type="Gene3D" id="3.40.190.10">
    <property type="entry name" value="Periplasmic binding protein-like II"/>
    <property type="match status" value="1"/>
</dbReference>